<dbReference type="PANTHER" id="PTHR12460">
    <property type="entry name" value="CYCLIN-DEPENDENT KINASE INHIBITOR-RELATED PROTEIN"/>
    <property type="match status" value="1"/>
</dbReference>
<keyword evidence="3" id="KW-1185">Reference proteome</keyword>
<evidence type="ECO:0000256" key="1">
    <source>
        <dbReference type="SAM" id="MobiDB-lite"/>
    </source>
</evidence>
<dbReference type="PANTHER" id="PTHR12460:SF38">
    <property type="entry name" value="KINETOPLAST-ASSOCIATED PROTEIN-LIKE PROTEIN"/>
    <property type="match status" value="1"/>
</dbReference>
<comment type="caution">
    <text evidence="2">The sequence shown here is derived from an EMBL/GenBank/DDBJ whole genome shotgun (WGS) entry which is preliminary data.</text>
</comment>
<evidence type="ECO:0008006" key="4">
    <source>
        <dbReference type="Google" id="ProtNLM"/>
    </source>
</evidence>
<feature type="region of interest" description="Disordered" evidence="1">
    <location>
        <begin position="1497"/>
        <end position="1590"/>
    </location>
</feature>
<reference evidence="2 3" key="1">
    <citation type="submission" date="2018-11" db="EMBL/GenBank/DDBJ databases">
        <title>Sequencing the genomes of 1000 actinobacteria strains.</title>
        <authorList>
            <person name="Klenk H.-P."/>
        </authorList>
    </citation>
    <scope>NUCLEOTIDE SEQUENCE [LARGE SCALE GENOMIC DNA]</scope>
    <source>
        <strain evidence="2 3">DSM 14418</strain>
    </source>
</reference>
<dbReference type="EMBL" id="RKRA01000001">
    <property type="protein sequence ID" value="RPF26142.1"/>
    <property type="molecule type" value="Genomic_DNA"/>
</dbReference>
<proteinExistence type="predicted"/>
<evidence type="ECO:0000313" key="2">
    <source>
        <dbReference type="EMBL" id="RPF26142.1"/>
    </source>
</evidence>
<name>A0A3N4ZKG3_9MICO</name>
<organism evidence="2 3">
    <name type="scientific">Georgenia muralis</name>
    <dbReference type="NCBI Taxonomy" id="154117"/>
    <lineage>
        <taxon>Bacteria</taxon>
        <taxon>Bacillati</taxon>
        <taxon>Actinomycetota</taxon>
        <taxon>Actinomycetes</taxon>
        <taxon>Micrococcales</taxon>
        <taxon>Bogoriellaceae</taxon>
        <taxon>Georgenia</taxon>
    </lineage>
</organism>
<dbReference type="Proteomes" id="UP000280726">
    <property type="component" value="Unassembled WGS sequence"/>
</dbReference>
<feature type="compositionally biased region" description="Low complexity" evidence="1">
    <location>
        <begin position="318"/>
        <end position="344"/>
    </location>
</feature>
<accession>A0A3N4ZKG3</accession>
<feature type="compositionally biased region" description="Basic and acidic residues" evidence="1">
    <location>
        <begin position="1576"/>
        <end position="1588"/>
    </location>
</feature>
<feature type="region of interest" description="Disordered" evidence="1">
    <location>
        <begin position="1"/>
        <end position="115"/>
    </location>
</feature>
<sequence length="1654" mass="172500">MAVPPPPSMVLPQPGLGAGGEFRTRVPPAGVGLSSARHHAPCPGPAYGGGMTPPALFSRGGQARRHAARAAQDRTDGRRGGGVATASPDEAAVVPDGPAPGSAFSREGRAPRRSVARPFRPVRPRDVDPERAALVARAAATWRESLVRLGGASTLADITLLGDAVIDLTAAHPSGIAQLYAGRTTRLNNLVREGGAQLAARRAARTVRARADELAQRYGVAPTYLAIGVASWTVLPDPVAPDLTDTGSLVLEVSADPGTAHADHEATARSSAGTPDEAAPGDVTTDGVVLADDATETDGARTTDGGATVDAAATTSAVPGTAGAAAPDDAVAATDEAATATGADQPQRGAPAEAPVTPPTRTAEDTAEDAARTRVRTVHAPVLLRAVRLEAHPGESDFDIDLESAIEVNPVLVRALRAAGVDADVTAVGRSAYTDQGFTPRLALARLGELGRENLPGFELSERIVVGPFVHPGQALVDDLDAMAPHLPAATVVAALAGDADARAELTVELPRRIPVDRDPATERGAGDLDVDQAHAVDAVASGAHVFLDAPPGADVPGTVAAILADAAASGRTAMYVPGSRRTGRALLQRISELGLGELVLDLSTDSRWRTSAAASLRAGLDAHEVDVDDDANAALRAELVDVRNRLGRYVAGLHARHEDWDASGYDALQALAELTAARPGPRTRVRLDARTLRSLVDGGLAAAHEELARASALGAFTLRPSDTPWYGARLSDAPAASAALERTQRLGELTLPAVTAHVDRVVRETGIERATTLTQWEEQLGMLDGVAEALDVFLPQIFERSAADMVVATATRRWRKDRGLSMKWSVRRRLRKQAKDLLRPGRPVADLNAELVRVQEQREIWRRYDPAGGWPRLPDGLAEIKTTAAQAHADLAALQDVVGSGAGREDLFTLELPALTARMRELGLDAPALRLLPERTALLGSLRSRGLGALVDDLTERRVPTALVGPELDLAWWSSVLEQILRTDPALAGHDGPALTALAERFRSLDEAQVASLAGPVRRAVAANVRATVREHRDEAARLYHALGAGRGANLRETLAAHPRLTGVVRPVWLVAPMLVAQLAPEEPSVDLLVLDGVQNLPVEQAVALLARARQVVLVGDSRRGGDGLVGALAPLLPAVTLPTGRAERDEGIAAFLSAHGYGDVIRSVPAPPSASRMLLDLVEGFGMPSPGSDAVESVQSEVDRVVDLVVEHALTTPEQSLAVVALNARHADRVREAVRAAVTDSHAVAGFFAADRPEPFTVLEVDGAAGLRRDVVVLSVGFGKTPHGRVLHRFGPVSGPDGLACLVDALDAVRHQLVIVSCIGPGEIDRSRVSQAGPKLLADLLDQAATGALPGETPAAAPGEKPDQLLVDLAERLWRLGLTVVPRYGLPGGVRIPLAIGHPDLPGELVVAVLTDDDEYVAEESLRRRDRHWVERLTARGWRVRTAFSTAVFMDPQAEAEAILAEVLAVVEERRVAAEAALAAATPARSALPHTYAAAGAHGTGEGSPGAADAGAGPGDAPAPGDGAARPDGPVPSDDGAAGGRETAPRAGARATDGSGSPTDGTGIGPLPGTDEDAAARRGPVRERGARPPVVAGLPLAAYSDDQLDDLLAWVVSDGAERDDAELVEELRGALALTRRGAQVDAVLGHVVRRRP</sequence>
<feature type="compositionally biased region" description="Low complexity" evidence="1">
    <location>
        <begin position="1507"/>
        <end position="1530"/>
    </location>
</feature>
<feature type="region of interest" description="Disordered" evidence="1">
    <location>
        <begin position="258"/>
        <end position="287"/>
    </location>
</feature>
<evidence type="ECO:0000313" key="3">
    <source>
        <dbReference type="Proteomes" id="UP000280726"/>
    </source>
</evidence>
<feature type="region of interest" description="Disordered" evidence="1">
    <location>
        <begin position="318"/>
        <end position="374"/>
    </location>
</feature>
<protein>
    <recommendedName>
        <fullName evidence="4">DNA helicase</fullName>
    </recommendedName>
</protein>
<gene>
    <name evidence="2" type="ORF">EDD32_0568</name>
</gene>